<feature type="domain" description="Pyrrolo-quinoline quinone repeat" evidence="2">
    <location>
        <begin position="281"/>
        <end position="368"/>
    </location>
</feature>
<dbReference type="InterPro" id="IPR018391">
    <property type="entry name" value="PQQ_b-propeller_rpt"/>
</dbReference>
<dbReference type="AlphaFoldDB" id="A0A532V0C1"/>
<organism evidence="4 5">
    <name type="scientific">candidate division LCP-89 bacterium B3_LCP</name>
    <dbReference type="NCBI Taxonomy" id="2012998"/>
    <lineage>
        <taxon>Bacteria</taxon>
        <taxon>Pseudomonadati</taxon>
        <taxon>Bacteria division LCP-89</taxon>
    </lineage>
</organism>
<dbReference type="SUPFAM" id="SSF50998">
    <property type="entry name" value="Quinoprotein alcohol dehydrogenase-like"/>
    <property type="match status" value="1"/>
</dbReference>
<evidence type="ECO:0000259" key="3">
    <source>
        <dbReference type="Pfam" id="PF18962"/>
    </source>
</evidence>
<feature type="domain" description="Pyrrolo-quinoline quinone repeat" evidence="2">
    <location>
        <begin position="99"/>
        <end position="166"/>
    </location>
</feature>
<evidence type="ECO:0000259" key="2">
    <source>
        <dbReference type="Pfam" id="PF13360"/>
    </source>
</evidence>
<reference evidence="4 5" key="1">
    <citation type="submission" date="2017-06" db="EMBL/GenBank/DDBJ databases">
        <title>Novel microbial phyla capable of carbon fixation and sulfur reduction in deep-sea sediments.</title>
        <authorList>
            <person name="Huang J."/>
            <person name="Baker B."/>
            <person name="Wang Y."/>
        </authorList>
    </citation>
    <scope>NUCLEOTIDE SEQUENCE [LARGE SCALE GENOMIC DNA]</scope>
    <source>
        <strain evidence="4">B3_LCP</strain>
    </source>
</reference>
<accession>A0A532V0C1</accession>
<feature type="chain" id="PRO_5022011404" evidence="1">
    <location>
        <begin position="21"/>
        <end position="594"/>
    </location>
</feature>
<dbReference type="PANTHER" id="PTHR34512">
    <property type="entry name" value="CELL SURFACE PROTEIN"/>
    <property type="match status" value="1"/>
</dbReference>
<dbReference type="EMBL" id="NJBN01000004">
    <property type="protein sequence ID" value="TKJ40641.1"/>
    <property type="molecule type" value="Genomic_DNA"/>
</dbReference>
<name>A0A532V0C1_UNCL8</name>
<dbReference type="InterPro" id="IPR015943">
    <property type="entry name" value="WD40/YVTN_repeat-like_dom_sf"/>
</dbReference>
<dbReference type="SMART" id="SM00564">
    <property type="entry name" value="PQQ"/>
    <property type="match status" value="8"/>
</dbReference>
<dbReference type="InterPro" id="IPR026444">
    <property type="entry name" value="Secre_tail"/>
</dbReference>
<dbReference type="InterPro" id="IPR011047">
    <property type="entry name" value="Quinoprotein_ADH-like_sf"/>
</dbReference>
<comment type="caution">
    <text evidence="4">The sequence shown here is derived from an EMBL/GenBank/DDBJ whole genome shotgun (WGS) entry which is preliminary data.</text>
</comment>
<dbReference type="InterPro" id="IPR002372">
    <property type="entry name" value="PQQ_rpt_dom"/>
</dbReference>
<keyword evidence="1" id="KW-0732">Signal</keyword>
<proteinExistence type="predicted"/>
<dbReference type="Gene3D" id="2.60.40.4070">
    <property type="match status" value="1"/>
</dbReference>
<feature type="signal peptide" evidence="1">
    <location>
        <begin position="1"/>
        <end position="20"/>
    </location>
</feature>
<feature type="domain" description="Secretion system C-terminal sorting" evidence="3">
    <location>
        <begin position="516"/>
        <end position="589"/>
    </location>
</feature>
<dbReference type="Pfam" id="PF13360">
    <property type="entry name" value="PQQ_2"/>
    <property type="match status" value="3"/>
</dbReference>
<dbReference type="Pfam" id="PF18962">
    <property type="entry name" value="Por_Secre_tail"/>
    <property type="match status" value="1"/>
</dbReference>
<dbReference type="Proteomes" id="UP000319619">
    <property type="component" value="Unassembled WGS sequence"/>
</dbReference>
<protein>
    <submittedName>
        <fullName evidence="4">Uncharacterized protein</fullName>
    </submittedName>
</protein>
<dbReference type="PANTHER" id="PTHR34512:SF30">
    <property type="entry name" value="OUTER MEMBRANE PROTEIN ASSEMBLY FACTOR BAMB"/>
    <property type="match status" value="1"/>
</dbReference>
<gene>
    <name evidence="4" type="ORF">CEE37_06670</name>
</gene>
<feature type="domain" description="Pyrrolo-quinoline quinone repeat" evidence="2">
    <location>
        <begin position="45"/>
        <end position="89"/>
    </location>
</feature>
<dbReference type="Gene3D" id="2.130.10.10">
    <property type="entry name" value="YVTN repeat-like/Quinoprotein amine dehydrogenase"/>
    <property type="match status" value="2"/>
</dbReference>
<evidence type="ECO:0000313" key="5">
    <source>
        <dbReference type="Proteomes" id="UP000319619"/>
    </source>
</evidence>
<dbReference type="NCBIfam" id="TIGR04183">
    <property type="entry name" value="Por_Secre_tail"/>
    <property type="match status" value="1"/>
</dbReference>
<sequence>MKRTVILSIILTLSINIAHADWPLFHGDLARTGYSSETTTAGLVELWSVDLGSAVYTSPVVADGEVYLSTTNAQLYAFDQETGVQLWQVPLGSWLDVPPTFHQNKLFFGSNDHKVYCLDAQSGNVLWQAQTGSWVKSSPLVFDGKVFVGSSDHHFYAFDINTGTELFRIPLNGDVITAPSTDGTDVFFAGDDEMIHAITTNGNSLWSVSMGGAVYCAPVCAENKIIYGTIANGEGLSYNRIVALDAANGSQVWMQQLAQYDFLYGTPAVGYGSVYIPDCQGTVHAYDINDGNLIWERSLGDWALQSSPALSNGVLYLGSNDGYIYALDAFTGVVLDQAETDYFIHSSPAVSDGRLYIGSADGTLSAFSLNSPVEIVATPIGTSVSPGETLEFDVTMTELSGQLQNYAAWMRITTPRGGQLNFGNVFNLTLNPYQQRLATGRLNVPPSAPAGDYYLAVNVGSSQDEIWDASSFAFTITTTEAQSGSGDDWYFAFSDALGDFATGPVHPQEFSLQPPFPNPFNPTTNITFSLPHSSDVSLHVYDVSGRHVDTILNESVGAGVHTLVWDATGKSSGVYLFRLQAGDRVYVERGILAK</sequence>
<dbReference type="Gene3D" id="2.40.10.480">
    <property type="match status" value="1"/>
</dbReference>
<evidence type="ECO:0000256" key="1">
    <source>
        <dbReference type="SAM" id="SignalP"/>
    </source>
</evidence>
<evidence type="ECO:0000313" key="4">
    <source>
        <dbReference type="EMBL" id="TKJ40641.1"/>
    </source>
</evidence>